<reference evidence="2" key="1">
    <citation type="submission" date="2022-11" db="EMBL/GenBank/DDBJ databases">
        <authorList>
            <person name="Petersen C."/>
        </authorList>
    </citation>
    <scope>NUCLEOTIDE SEQUENCE</scope>
    <source>
        <strain evidence="2">IBT 19713</strain>
    </source>
</reference>
<dbReference type="AlphaFoldDB" id="A0A9W9TZ48"/>
<dbReference type="GeneID" id="83196876"/>
<feature type="transmembrane region" description="Helical" evidence="1">
    <location>
        <begin position="277"/>
        <end position="305"/>
    </location>
</feature>
<evidence type="ECO:0000313" key="2">
    <source>
        <dbReference type="EMBL" id="KAJ5248825.1"/>
    </source>
</evidence>
<keyword evidence="3" id="KW-1185">Reference proteome</keyword>
<reference evidence="2" key="2">
    <citation type="journal article" date="2023" name="IMA Fungus">
        <title>Comparative genomic study of the Penicillium genus elucidates a diverse pangenome and 15 lateral gene transfer events.</title>
        <authorList>
            <person name="Petersen C."/>
            <person name="Sorensen T."/>
            <person name="Nielsen M.R."/>
            <person name="Sondergaard T.E."/>
            <person name="Sorensen J.L."/>
            <person name="Fitzpatrick D.A."/>
            <person name="Frisvad J.C."/>
            <person name="Nielsen K.L."/>
        </authorList>
    </citation>
    <scope>NUCLEOTIDE SEQUENCE</scope>
    <source>
        <strain evidence="2">IBT 19713</strain>
    </source>
</reference>
<sequence>MVTVQVNTKLGDILQFGSEISPDKVVTCFGNTKTFSRCRHPLSQRKTMLAHRILGERIIFPEFEEGTIQKTVEELASLCICGKVHESEKIRLAKKWSKDVKAYIDETSQAPQVEHRASGTEEVLQSEGSSLAAVGRSGSEDVAMLNSTIEDLNTDLQRVSLSPRMGSEPDFPRPVDLAEATEEEPSAMQIDSTHVMEDDETQQTSPMPDLPLFNAVRTIVHYSQLICSALQLEYGPALLLDTEGQTRQCSVLGVKFLMVLEPESFIGGILQSPFAPLVLFVVLYPLGMYLLGSSLAYFVVMLLMLQKGQNPGWIGHGQCERKRI</sequence>
<organism evidence="2 3">
    <name type="scientific">Penicillium chermesinum</name>
    <dbReference type="NCBI Taxonomy" id="63820"/>
    <lineage>
        <taxon>Eukaryota</taxon>
        <taxon>Fungi</taxon>
        <taxon>Dikarya</taxon>
        <taxon>Ascomycota</taxon>
        <taxon>Pezizomycotina</taxon>
        <taxon>Eurotiomycetes</taxon>
        <taxon>Eurotiomycetidae</taxon>
        <taxon>Eurotiales</taxon>
        <taxon>Aspergillaceae</taxon>
        <taxon>Penicillium</taxon>
    </lineage>
</organism>
<dbReference type="EMBL" id="JAPQKS010000001">
    <property type="protein sequence ID" value="KAJ5248825.1"/>
    <property type="molecule type" value="Genomic_DNA"/>
</dbReference>
<keyword evidence="1" id="KW-0472">Membrane</keyword>
<gene>
    <name evidence="2" type="ORF">N7468_000276</name>
</gene>
<proteinExistence type="predicted"/>
<dbReference type="Proteomes" id="UP001150941">
    <property type="component" value="Unassembled WGS sequence"/>
</dbReference>
<evidence type="ECO:0000313" key="3">
    <source>
        <dbReference type="Proteomes" id="UP001150941"/>
    </source>
</evidence>
<keyword evidence="1" id="KW-0812">Transmembrane</keyword>
<keyword evidence="1" id="KW-1133">Transmembrane helix</keyword>
<protein>
    <submittedName>
        <fullName evidence="2">Uncharacterized protein</fullName>
    </submittedName>
</protein>
<comment type="caution">
    <text evidence="2">The sequence shown here is derived from an EMBL/GenBank/DDBJ whole genome shotgun (WGS) entry which is preliminary data.</text>
</comment>
<evidence type="ECO:0000256" key="1">
    <source>
        <dbReference type="SAM" id="Phobius"/>
    </source>
</evidence>
<dbReference type="RefSeq" id="XP_058335604.1">
    <property type="nucleotide sequence ID" value="XM_058469573.1"/>
</dbReference>
<accession>A0A9W9TZ48</accession>
<name>A0A9W9TZ48_9EURO</name>